<accession>A0ABW4XPG1</accession>
<gene>
    <name evidence="14" type="ORF">ACFSJ3_10130</name>
</gene>
<evidence type="ECO:0000256" key="3">
    <source>
        <dbReference type="ARBA" id="ARBA00013253"/>
    </source>
</evidence>
<dbReference type="SUPFAM" id="SSF55083">
    <property type="entry name" value="6-hydroxymethyl-7,8-dihydropterin pyrophosphokinase, HPPK"/>
    <property type="match status" value="1"/>
</dbReference>
<evidence type="ECO:0000256" key="9">
    <source>
        <dbReference type="ARBA" id="ARBA00022909"/>
    </source>
</evidence>
<evidence type="ECO:0000256" key="10">
    <source>
        <dbReference type="ARBA" id="ARBA00029409"/>
    </source>
</evidence>
<dbReference type="EC" id="2.7.6.3" evidence="3"/>
<dbReference type="PANTHER" id="PTHR43071:SF1">
    <property type="entry name" value="2-AMINO-4-HYDROXY-6-HYDROXYMETHYLDIHYDROPTERIDINE PYROPHOSPHOKINASE"/>
    <property type="match status" value="1"/>
</dbReference>
<evidence type="ECO:0000256" key="6">
    <source>
        <dbReference type="ARBA" id="ARBA00022741"/>
    </source>
</evidence>
<evidence type="ECO:0000256" key="4">
    <source>
        <dbReference type="ARBA" id="ARBA00016218"/>
    </source>
</evidence>
<comment type="similarity">
    <text evidence="2">Belongs to the HPPK family.</text>
</comment>
<dbReference type="EMBL" id="JBHUHT010000012">
    <property type="protein sequence ID" value="MFD2096341.1"/>
    <property type="molecule type" value="Genomic_DNA"/>
</dbReference>
<evidence type="ECO:0000313" key="14">
    <source>
        <dbReference type="EMBL" id="MFD2096341.1"/>
    </source>
</evidence>
<comment type="function">
    <text evidence="10">Catalyzes the transfer of pyrophosphate from adenosine triphosphate (ATP) to 6-hydroxymethyl-7,8-dihydropterin, an enzymatic step in folate biosynthesis pathway.</text>
</comment>
<dbReference type="InterPro" id="IPR000550">
    <property type="entry name" value="Hppk"/>
</dbReference>
<comment type="caution">
    <text evidence="14">The sequence shown here is derived from an EMBL/GenBank/DDBJ whole genome shotgun (WGS) entry which is preliminary data.</text>
</comment>
<reference evidence="15" key="1">
    <citation type="journal article" date="2019" name="Int. J. Syst. Evol. Microbiol.">
        <title>The Global Catalogue of Microorganisms (GCM) 10K type strain sequencing project: providing services to taxonomists for standard genome sequencing and annotation.</title>
        <authorList>
            <consortium name="The Broad Institute Genomics Platform"/>
            <consortium name="The Broad Institute Genome Sequencing Center for Infectious Disease"/>
            <person name="Wu L."/>
            <person name="Ma J."/>
        </authorList>
    </citation>
    <scope>NUCLEOTIDE SEQUENCE [LARGE SCALE GENOMIC DNA]</scope>
    <source>
        <strain evidence="15">CGMCC 1.10992</strain>
    </source>
</reference>
<evidence type="ECO:0000259" key="13">
    <source>
        <dbReference type="Pfam" id="PF01288"/>
    </source>
</evidence>
<keyword evidence="5" id="KW-0808">Transferase</keyword>
<dbReference type="RefSeq" id="WP_345339275.1">
    <property type="nucleotide sequence ID" value="NZ_BAABLI010000008.1"/>
</dbReference>
<name>A0ABW4XPG1_9GAMM</name>
<evidence type="ECO:0000256" key="1">
    <source>
        <dbReference type="ARBA" id="ARBA00005051"/>
    </source>
</evidence>
<proteinExistence type="inferred from homology"/>
<keyword evidence="9" id="KW-0289">Folate biosynthesis</keyword>
<keyword evidence="8" id="KW-0067">ATP-binding</keyword>
<comment type="pathway">
    <text evidence="1">Cofactor biosynthesis; tetrahydrofolate biosynthesis; 2-amino-4-hydroxy-6-hydroxymethyl-7,8-dihydropteridine diphosphate from 7,8-dihydroneopterin triphosphate: step 4/4.</text>
</comment>
<evidence type="ECO:0000256" key="8">
    <source>
        <dbReference type="ARBA" id="ARBA00022840"/>
    </source>
</evidence>
<feature type="domain" description="7,8-dihydro-6-hydroxymethylpterin-pyrophosphokinase" evidence="13">
    <location>
        <begin position="5"/>
        <end position="101"/>
    </location>
</feature>
<keyword evidence="6" id="KW-0547">Nucleotide-binding</keyword>
<evidence type="ECO:0000256" key="7">
    <source>
        <dbReference type="ARBA" id="ARBA00022777"/>
    </source>
</evidence>
<organism evidence="14 15">
    <name type="scientific">Corallincola platygyrae</name>
    <dbReference type="NCBI Taxonomy" id="1193278"/>
    <lineage>
        <taxon>Bacteria</taxon>
        <taxon>Pseudomonadati</taxon>
        <taxon>Pseudomonadota</taxon>
        <taxon>Gammaproteobacteria</taxon>
        <taxon>Alteromonadales</taxon>
        <taxon>Psychromonadaceae</taxon>
        <taxon>Corallincola</taxon>
    </lineage>
</organism>
<evidence type="ECO:0000313" key="15">
    <source>
        <dbReference type="Proteomes" id="UP001597380"/>
    </source>
</evidence>
<keyword evidence="15" id="KW-1185">Reference proteome</keyword>
<evidence type="ECO:0000256" key="12">
    <source>
        <dbReference type="ARBA" id="ARBA00033413"/>
    </source>
</evidence>
<sequence length="163" mass="18135">MYYLCSIGSNIDPEEHVARVVKELVTRFGRVTLSPFTYTSPVGMDSEHRFINALFLFYSKDTEAEVKQGFNLLEAVHGRDRADQLSSVKDRTLDLDILQTSPTPDFSQPEESYLQGLAAHLLEQQALPPGTEFADIRLGALKFGHRTATIDLDPSAGHIVVVD</sequence>
<protein>
    <recommendedName>
        <fullName evidence="4">2-amino-4-hydroxy-6-hydroxymethyldihydropteridine pyrophosphokinase</fullName>
        <ecNumber evidence="3">2.7.6.3</ecNumber>
    </recommendedName>
    <alternativeName>
        <fullName evidence="11">6-hydroxymethyl-7,8-dihydropterin pyrophosphokinase</fullName>
    </alternativeName>
    <alternativeName>
        <fullName evidence="12">7,8-dihydro-6-hydroxymethylpterin-pyrophosphokinase</fullName>
    </alternativeName>
</protein>
<evidence type="ECO:0000256" key="11">
    <source>
        <dbReference type="ARBA" id="ARBA00029766"/>
    </source>
</evidence>
<dbReference type="Proteomes" id="UP001597380">
    <property type="component" value="Unassembled WGS sequence"/>
</dbReference>
<dbReference type="PANTHER" id="PTHR43071">
    <property type="entry name" value="2-AMINO-4-HYDROXY-6-HYDROXYMETHYLDIHYDROPTERIDINE PYROPHOSPHOKINASE"/>
    <property type="match status" value="1"/>
</dbReference>
<dbReference type="Pfam" id="PF01288">
    <property type="entry name" value="HPPK"/>
    <property type="match status" value="1"/>
</dbReference>
<keyword evidence="7" id="KW-0418">Kinase</keyword>
<evidence type="ECO:0000256" key="5">
    <source>
        <dbReference type="ARBA" id="ARBA00022679"/>
    </source>
</evidence>
<dbReference type="InterPro" id="IPR035907">
    <property type="entry name" value="Hppk_sf"/>
</dbReference>
<evidence type="ECO:0000256" key="2">
    <source>
        <dbReference type="ARBA" id="ARBA00005810"/>
    </source>
</evidence>
<dbReference type="Gene3D" id="3.30.70.560">
    <property type="entry name" value="7,8-Dihydro-6-hydroxymethylpterin-pyrophosphokinase HPPK"/>
    <property type="match status" value="1"/>
</dbReference>